<accession>A0ABQ5MLG7</accession>
<keyword evidence="3" id="KW-1185">Reference proteome</keyword>
<evidence type="ECO:0008006" key="4">
    <source>
        <dbReference type="Google" id="ProtNLM"/>
    </source>
</evidence>
<feature type="transmembrane region" description="Helical" evidence="1">
    <location>
        <begin position="84"/>
        <end position="104"/>
    </location>
</feature>
<feature type="transmembrane region" description="Helical" evidence="1">
    <location>
        <begin position="197"/>
        <end position="220"/>
    </location>
</feature>
<dbReference type="EMBL" id="BRVO01000003">
    <property type="protein sequence ID" value="GLB50263.1"/>
    <property type="molecule type" value="Genomic_DNA"/>
</dbReference>
<keyword evidence="1" id="KW-1133">Transmembrane helix</keyword>
<feature type="transmembrane region" description="Helical" evidence="1">
    <location>
        <begin position="260"/>
        <end position="280"/>
    </location>
</feature>
<dbReference type="RefSeq" id="WP_281765892.1">
    <property type="nucleotide sequence ID" value="NZ_BRVO01000003.1"/>
</dbReference>
<feature type="transmembrane region" description="Helical" evidence="1">
    <location>
        <begin position="35"/>
        <end position="56"/>
    </location>
</feature>
<sequence length="302" mass="34002">MKTYIEFKKQRQLGDIISDTFNFIRNELKPFFRTVLQIVGPYLIVFLIAISLYGYASYSTFGQFISEFSYTTDVGLKSFTGVNIALFIAGIILLIFSVIAIYTLSHAATLYYIESYADNEGKVDYEAVKDKSKNKFWSFIGLGILVGLMVGFGFVLCIIPGIYVYVPLSLTYAIMVFRNTSVDDAISASFKLVKNEWWITFATLIVIGILVGIAGSAFGMPAAIYQWVKMGIIPGAMDLNEPAEIFVDPIYWMLNLLSYAFQYLLNFVTIIASAFIYFNLNERKNFTGTFETINNIGTQSED</sequence>
<evidence type="ECO:0000313" key="2">
    <source>
        <dbReference type="EMBL" id="GLB50263.1"/>
    </source>
</evidence>
<name>A0ABQ5MLG7_9FLAO</name>
<keyword evidence="1" id="KW-0472">Membrane</keyword>
<keyword evidence="1" id="KW-0812">Transmembrane</keyword>
<dbReference type="Proteomes" id="UP001143543">
    <property type="component" value="Unassembled WGS sequence"/>
</dbReference>
<evidence type="ECO:0000256" key="1">
    <source>
        <dbReference type="SAM" id="Phobius"/>
    </source>
</evidence>
<proteinExistence type="predicted"/>
<gene>
    <name evidence="2" type="ORF">Y10_26310</name>
</gene>
<organism evidence="2 3">
    <name type="scientific">Neptunitalea lumnitzerae</name>
    <dbReference type="NCBI Taxonomy" id="2965509"/>
    <lineage>
        <taxon>Bacteria</taxon>
        <taxon>Pseudomonadati</taxon>
        <taxon>Bacteroidota</taxon>
        <taxon>Flavobacteriia</taxon>
        <taxon>Flavobacteriales</taxon>
        <taxon>Flavobacteriaceae</taxon>
        <taxon>Neptunitalea</taxon>
    </lineage>
</organism>
<feature type="transmembrane region" description="Helical" evidence="1">
    <location>
        <begin position="162"/>
        <end position="177"/>
    </location>
</feature>
<evidence type="ECO:0000313" key="3">
    <source>
        <dbReference type="Proteomes" id="UP001143543"/>
    </source>
</evidence>
<comment type="caution">
    <text evidence="2">The sequence shown here is derived from an EMBL/GenBank/DDBJ whole genome shotgun (WGS) entry which is preliminary data.</text>
</comment>
<reference evidence="2" key="1">
    <citation type="submission" date="2022-07" db="EMBL/GenBank/DDBJ databases">
        <title>Taxonomy of Novel Oxalotrophic and Methylotrophic Bacteria.</title>
        <authorList>
            <person name="Sahin N."/>
            <person name="Tani A."/>
        </authorList>
    </citation>
    <scope>NUCLEOTIDE SEQUENCE</scope>
    <source>
        <strain evidence="2">Y10</strain>
    </source>
</reference>
<feature type="transmembrane region" description="Helical" evidence="1">
    <location>
        <begin position="136"/>
        <end position="156"/>
    </location>
</feature>
<protein>
    <recommendedName>
        <fullName evidence="4">Glycerophosphoryl diester phosphodiesterase membrane domain-containing protein</fullName>
    </recommendedName>
</protein>